<reference evidence="1 2" key="2">
    <citation type="submission" date="2007-04" db="EMBL/GenBank/DDBJ databases">
        <title>Draft genome sequence of Ruminococcus obeum (ATCC 29174).</title>
        <authorList>
            <person name="Sudarsanam P."/>
            <person name="Ley R."/>
            <person name="Guruge J."/>
            <person name="Turnbaugh P.J."/>
            <person name="Mahowald M."/>
            <person name="Liep D."/>
            <person name="Gordon J."/>
        </authorList>
    </citation>
    <scope>NUCLEOTIDE SEQUENCE [LARGE SCALE GENOMIC DNA]</scope>
    <source>
        <strain evidence="1 2">ATCC 29174</strain>
    </source>
</reference>
<dbReference type="AlphaFoldDB" id="A5ZR96"/>
<gene>
    <name evidence="1" type="ORF">RUMOBE_01523</name>
</gene>
<comment type="caution">
    <text evidence="1">The sequence shown here is derived from an EMBL/GenBank/DDBJ whole genome shotgun (WGS) entry which is preliminary data.</text>
</comment>
<proteinExistence type="predicted"/>
<reference evidence="1 2" key="1">
    <citation type="submission" date="2007-03" db="EMBL/GenBank/DDBJ databases">
        <authorList>
            <person name="Fulton L."/>
            <person name="Clifton S."/>
            <person name="Fulton B."/>
            <person name="Xu J."/>
            <person name="Minx P."/>
            <person name="Pepin K.H."/>
            <person name="Johnson M."/>
            <person name="Thiruvilangam P."/>
            <person name="Bhonagiri V."/>
            <person name="Nash W.E."/>
            <person name="Mardis E.R."/>
            <person name="Wilson R.K."/>
        </authorList>
    </citation>
    <scope>NUCLEOTIDE SEQUENCE [LARGE SCALE GENOMIC DNA]</scope>
    <source>
        <strain evidence="1 2">ATCC 29174</strain>
    </source>
</reference>
<evidence type="ECO:0000313" key="2">
    <source>
        <dbReference type="Proteomes" id="UP000006002"/>
    </source>
</evidence>
<sequence>MLLFLKKRKHEFPQNISKLNEQESTFVGHITENSPMEELLFYE</sequence>
<name>A5ZR96_9FIRM</name>
<dbReference type="EMBL" id="AAVO02000005">
    <property type="protein sequence ID" value="EDM87714.1"/>
    <property type="molecule type" value="Genomic_DNA"/>
</dbReference>
<dbReference type="Proteomes" id="UP000006002">
    <property type="component" value="Unassembled WGS sequence"/>
</dbReference>
<dbReference type="HOGENOM" id="CLU_3230394_0_0_9"/>
<accession>A5ZR96</accession>
<protein>
    <submittedName>
        <fullName evidence="1">Uncharacterized protein</fullName>
    </submittedName>
</protein>
<organism evidence="1 2">
    <name type="scientific">Blautia obeum ATCC 29174</name>
    <dbReference type="NCBI Taxonomy" id="411459"/>
    <lineage>
        <taxon>Bacteria</taxon>
        <taxon>Bacillati</taxon>
        <taxon>Bacillota</taxon>
        <taxon>Clostridia</taxon>
        <taxon>Lachnospirales</taxon>
        <taxon>Lachnospiraceae</taxon>
        <taxon>Blautia</taxon>
    </lineage>
</organism>
<evidence type="ECO:0000313" key="1">
    <source>
        <dbReference type="EMBL" id="EDM87714.1"/>
    </source>
</evidence>